<protein>
    <submittedName>
        <fullName evidence="7">Polysaccharide biosynthesis protein</fullName>
    </submittedName>
</protein>
<feature type="transmembrane region" description="Helical" evidence="6">
    <location>
        <begin position="357"/>
        <end position="376"/>
    </location>
</feature>
<keyword evidence="8" id="KW-1185">Reference proteome</keyword>
<dbReference type="OrthoDB" id="103403at2"/>
<evidence type="ECO:0000313" key="7">
    <source>
        <dbReference type="EMBL" id="SIT52023.1"/>
    </source>
</evidence>
<evidence type="ECO:0000256" key="5">
    <source>
        <dbReference type="ARBA" id="ARBA00023136"/>
    </source>
</evidence>
<dbReference type="RefSeq" id="WP_087740338.1">
    <property type="nucleotide sequence ID" value="NZ_CYGY02000166.1"/>
</dbReference>
<evidence type="ECO:0000256" key="2">
    <source>
        <dbReference type="ARBA" id="ARBA00022475"/>
    </source>
</evidence>
<dbReference type="CDD" id="cd13128">
    <property type="entry name" value="MATE_Wzx_like"/>
    <property type="match status" value="1"/>
</dbReference>
<dbReference type="PANTHER" id="PTHR30250">
    <property type="entry name" value="PST FAMILY PREDICTED COLANIC ACID TRANSPORTER"/>
    <property type="match status" value="1"/>
</dbReference>
<dbReference type="EMBL" id="CYGY02000166">
    <property type="protein sequence ID" value="SIT52023.1"/>
    <property type="molecule type" value="Genomic_DNA"/>
</dbReference>
<feature type="transmembrane region" description="Helical" evidence="6">
    <location>
        <begin position="7"/>
        <end position="28"/>
    </location>
</feature>
<feature type="transmembrane region" description="Helical" evidence="6">
    <location>
        <begin position="79"/>
        <end position="107"/>
    </location>
</feature>
<feature type="transmembrane region" description="Helical" evidence="6">
    <location>
        <begin position="167"/>
        <end position="191"/>
    </location>
</feature>
<keyword evidence="5 6" id="KW-0472">Membrane</keyword>
<name>A0A1N7SX07_9BURK</name>
<keyword evidence="2" id="KW-1003">Cell membrane</keyword>
<dbReference type="AlphaFoldDB" id="A0A1N7SX07"/>
<dbReference type="Proteomes" id="UP000195569">
    <property type="component" value="Unassembled WGS sequence"/>
</dbReference>
<keyword evidence="3 6" id="KW-0812">Transmembrane</keyword>
<proteinExistence type="predicted"/>
<dbReference type="PANTHER" id="PTHR30250:SF11">
    <property type="entry name" value="O-ANTIGEN TRANSPORTER-RELATED"/>
    <property type="match status" value="1"/>
</dbReference>
<evidence type="ECO:0000313" key="8">
    <source>
        <dbReference type="Proteomes" id="UP000195569"/>
    </source>
</evidence>
<evidence type="ECO:0000256" key="1">
    <source>
        <dbReference type="ARBA" id="ARBA00004651"/>
    </source>
</evidence>
<comment type="subcellular location">
    <subcellularLocation>
        <location evidence="1">Cell membrane</location>
        <topology evidence="1">Multi-pass membrane protein</topology>
    </subcellularLocation>
</comment>
<comment type="caution">
    <text evidence="7">The sequence shown here is derived from an EMBL/GenBank/DDBJ whole genome shotgun (WGS) entry which is preliminary data.</text>
</comment>
<evidence type="ECO:0000256" key="6">
    <source>
        <dbReference type="SAM" id="Phobius"/>
    </source>
</evidence>
<feature type="transmembrane region" description="Helical" evidence="6">
    <location>
        <begin position="382"/>
        <end position="402"/>
    </location>
</feature>
<dbReference type="Pfam" id="PF01943">
    <property type="entry name" value="Polysacc_synt"/>
    <property type="match status" value="1"/>
</dbReference>
<keyword evidence="4 6" id="KW-1133">Transmembrane helix</keyword>
<feature type="transmembrane region" description="Helical" evidence="6">
    <location>
        <begin position="290"/>
        <end position="309"/>
    </location>
</feature>
<reference evidence="7" key="1">
    <citation type="submission" date="2016-12" db="EMBL/GenBank/DDBJ databases">
        <authorList>
            <person name="Moulin L."/>
        </authorList>
    </citation>
    <scope>NUCLEOTIDE SEQUENCE [LARGE SCALE GENOMIC DNA]</scope>
    <source>
        <strain evidence="7">STM 7183</strain>
    </source>
</reference>
<evidence type="ECO:0000256" key="3">
    <source>
        <dbReference type="ARBA" id="ARBA00022692"/>
    </source>
</evidence>
<evidence type="ECO:0000256" key="4">
    <source>
        <dbReference type="ARBA" id="ARBA00022989"/>
    </source>
</evidence>
<dbReference type="InterPro" id="IPR050833">
    <property type="entry name" value="Poly_Biosynth_Transport"/>
</dbReference>
<feature type="transmembrane region" description="Helical" evidence="6">
    <location>
        <begin position="321"/>
        <end position="345"/>
    </location>
</feature>
<gene>
    <name evidence="7" type="ORF">BN2476_1660003</name>
</gene>
<dbReference type="InterPro" id="IPR002797">
    <property type="entry name" value="Polysacc_synth"/>
</dbReference>
<accession>A0A1N7SX07</accession>
<feature type="transmembrane region" description="Helical" evidence="6">
    <location>
        <begin position="143"/>
        <end position="161"/>
    </location>
</feature>
<organism evidence="7 8">
    <name type="scientific">Paraburkholderia piptadeniae</name>
    <dbReference type="NCBI Taxonomy" id="1701573"/>
    <lineage>
        <taxon>Bacteria</taxon>
        <taxon>Pseudomonadati</taxon>
        <taxon>Pseudomonadota</taxon>
        <taxon>Betaproteobacteria</taxon>
        <taxon>Burkholderiales</taxon>
        <taxon>Burkholderiaceae</taxon>
        <taxon>Paraburkholderia</taxon>
    </lineage>
</organism>
<sequence>MSAKKDAVALYAIQACNYVVPLLALPYLSRTLGPERLGQIGFAQAVIQLFIMTTDFGFDLVAARRVSINRDNPIEIARIYWTVTAAKSGLALLSTLVIVLLVAGLPAFRADRAVILIGLLSLAGTVLNPLWLYQGLERMPRMAMVSLISRVVCLVPLVAFVKSPDDYLIAAVTLFLPLLLSGLYLTAAAHLGGMVASWRRVTLADVWEHSADAFQVFSASALTFLYTYANTVVLRFVSGNTAVGYYMTADKLISPIRQLIWPLVQAVFPRVCKLYAQGDTARADEISRKVISGFVLVNALAILAVFLFGEHLIRLFLGAQFLPSLAVLKVLIFLPLILALAVIFLQLRVIAQGELRSLKRIYGIAVMFHALQSFWLVMRFGAVGTALSVVLTESLVTALVYYECRKLARRALTSGASLNVSDKPI</sequence>
<feature type="transmembrane region" description="Helical" evidence="6">
    <location>
        <begin position="113"/>
        <end position="131"/>
    </location>
</feature>
<dbReference type="GO" id="GO:0005886">
    <property type="term" value="C:plasma membrane"/>
    <property type="evidence" value="ECO:0007669"/>
    <property type="project" value="UniProtKB-SubCell"/>
</dbReference>